<accession>A0ABS3KH11</accession>
<dbReference type="PANTHER" id="PTHR30336:SF4">
    <property type="entry name" value="ENVELOPE BIOGENESIS FACTOR ELYC"/>
    <property type="match status" value="1"/>
</dbReference>
<dbReference type="Gene3D" id="3.40.50.620">
    <property type="entry name" value="HUPs"/>
    <property type="match status" value="1"/>
</dbReference>
<comment type="caution">
    <text evidence="3">The sequence shown here is derived from an EMBL/GenBank/DDBJ whole genome shotgun (WGS) entry which is preliminary data.</text>
</comment>
<keyword evidence="1" id="KW-1133">Transmembrane helix</keyword>
<reference evidence="3 4" key="1">
    <citation type="submission" date="2020-09" db="EMBL/GenBank/DDBJ databases">
        <title>Roseomonas.</title>
        <authorList>
            <person name="Zhu W."/>
        </authorList>
    </citation>
    <scope>NUCLEOTIDE SEQUENCE [LARGE SCALE GENOMIC DNA]</scope>
    <source>
        <strain evidence="3 4">1311</strain>
    </source>
</reference>
<dbReference type="EMBL" id="JACTNF010000029">
    <property type="protein sequence ID" value="MBO1076766.1"/>
    <property type="molecule type" value="Genomic_DNA"/>
</dbReference>
<dbReference type="RefSeq" id="WP_207450114.1">
    <property type="nucleotide sequence ID" value="NZ_CP061091.1"/>
</dbReference>
<protein>
    <submittedName>
        <fullName evidence="3">YdcF family protein</fullName>
    </submittedName>
</protein>
<keyword evidence="4" id="KW-1185">Reference proteome</keyword>
<keyword evidence="1" id="KW-0812">Transmembrane</keyword>
<evidence type="ECO:0000313" key="4">
    <source>
        <dbReference type="Proteomes" id="UP001518990"/>
    </source>
</evidence>
<dbReference type="CDD" id="cd06259">
    <property type="entry name" value="YdcF-like"/>
    <property type="match status" value="1"/>
</dbReference>
<gene>
    <name evidence="3" type="ORF">IAI60_19300</name>
</gene>
<evidence type="ECO:0000256" key="1">
    <source>
        <dbReference type="SAM" id="Phobius"/>
    </source>
</evidence>
<feature type="domain" description="DUF218" evidence="2">
    <location>
        <begin position="80"/>
        <end position="239"/>
    </location>
</feature>
<dbReference type="InterPro" id="IPR051599">
    <property type="entry name" value="Cell_Envelope_Assoc"/>
</dbReference>
<keyword evidence="1" id="KW-0472">Membrane</keyword>
<dbReference type="PANTHER" id="PTHR30336">
    <property type="entry name" value="INNER MEMBRANE PROTEIN, PROBABLE PERMEASE"/>
    <property type="match status" value="1"/>
</dbReference>
<feature type="transmembrane region" description="Helical" evidence="1">
    <location>
        <begin position="39"/>
        <end position="61"/>
    </location>
</feature>
<dbReference type="InterPro" id="IPR014729">
    <property type="entry name" value="Rossmann-like_a/b/a_fold"/>
</dbReference>
<feature type="transmembrane region" description="Helical" evidence="1">
    <location>
        <begin position="6"/>
        <end position="27"/>
    </location>
</feature>
<evidence type="ECO:0000313" key="3">
    <source>
        <dbReference type="EMBL" id="MBO1076766.1"/>
    </source>
</evidence>
<dbReference type="InterPro" id="IPR003848">
    <property type="entry name" value="DUF218"/>
</dbReference>
<organism evidence="3 4">
    <name type="scientific">Roseomonas marmotae</name>
    <dbReference type="NCBI Taxonomy" id="2768161"/>
    <lineage>
        <taxon>Bacteria</taxon>
        <taxon>Pseudomonadati</taxon>
        <taxon>Pseudomonadota</taxon>
        <taxon>Alphaproteobacteria</taxon>
        <taxon>Acetobacterales</taxon>
        <taxon>Roseomonadaceae</taxon>
        <taxon>Roseomonas</taxon>
    </lineage>
</organism>
<dbReference type="Proteomes" id="UP001518990">
    <property type="component" value="Unassembled WGS sequence"/>
</dbReference>
<proteinExistence type="predicted"/>
<name>A0ABS3KH11_9PROT</name>
<dbReference type="Pfam" id="PF02698">
    <property type="entry name" value="DUF218"/>
    <property type="match status" value="1"/>
</dbReference>
<evidence type="ECO:0000259" key="2">
    <source>
        <dbReference type="Pfam" id="PF02698"/>
    </source>
</evidence>
<sequence length="247" mass="26303">MLQQLLTALVLPPLGLVLACLAGGWLAHRGWRRGGLATVLAALGITLLSTPVVAGLLLASLEREVAVFPPASAVDGATPQAIVILGAELAGGPRNADVGPMTLERLRAGAALGRRTGLPVLVTGGVLVPDTPPIAAMMARSLREDFGIQPRWVEEQAPDTRGNAVHSADMLRQDGIGTAYVVTHAWHLPRALAAFRRAGLQPVAAPVRPARHVEWGWASWLPRPDHLADSWFALREWAGRIVYALRD</sequence>